<dbReference type="SUPFAM" id="SSF56112">
    <property type="entry name" value="Protein kinase-like (PK-like)"/>
    <property type="match status" value="1"/>
</dbReference>
<dbReference type="GO" id="GO:0004674">
    <property type="term" value="F:protein serine/threonine kinase activity"/>
    <property type="evidence" value="ECO:0007669"/>
    <property type="project" value="InterPro"/>
</dbReference>
<keyword evidence="2" id="KW-0808">Transferase</keyword>
<dbReference type="GO" id="GO:0005524">
    <property type="term" value="F:ATP binding"/>
    <property type="evidence" value="ECO:0007669"/>
    <property type="project" value="InterPro"/>
</dbReference>
<dbReference type="GO" id="GO:0010506">
    <property type="term" value="P:regulation of autophagy"/>
    <property type="evidence" value="ECO:0007669"/>
    <property type="project" value="InterPro"/>
</dbReference>
<dbReference type="InterPro" id="IPR008271">
    <property type="entry name" value="Ser/Thr_kinase_AS"/>
</dbReference>
<evidence type="ECO:0000313" key="2">
    <source>
        <dbReference type="EMBL" id="RPD65592.1"/>
    </source>
</evidence>
<evidence type="ECO:0000259" key="1">
    <source>
        <dbReference type="PROSITE" id="PS50011"/>
    </source>
</evidence>
<dbReference type="OrthoDB" id="541276at2759"/>
<dbReference type="Pfam" id="PF00069">
    <property type="entry name" value="Pkinase"/>
    <property type="match status" value="1"/>
</dbReference>
<dbReference type="GO" id="GO:0005737">
    <property type="term" value="C:cytoplasm"/>
    <property type="evidence" value="ECO:0007669"/>
    <property type="project" value="TreeGrafter"/>
</dbReference>
<dbReference type="InterPro" id="IPR011009">
    <property type="entry name" value="Kinase-like_dom_sf"/>
</dbReference>
<evidence type="ECO:0000313" key="3">
    <source>
        <dbReference type="Proteomes" id="UP000313359"/>
    </source>
</evidence>
<dbReference type="InterPro" id="IPR045269">
    <property type="entry name" value="Atg1-like"/>
</dbReference>
<dbReference type="Gene3D" id="1.10.510.10">
    <property type="entry name" value="Transferase(Phosphotransferase) domain 1"/>
    <property type="match status" value="1"/>
</dbReference>
<proteinExistence type="predicted"/>
<name>A0A5C2SP96_9APHY</name>
<reference evidence="2" key="1">
    <citation type="journal article" date="2018" name="Genome Biol. Evol.">
        <title>Genomics and development of Lentinus tigrinus, a white-rot wood-decaying mushroom with dimorphic fruiting bodies.</title>
        <authorList>
            <person name="Wu B."/>
            <person name="Xu Z."/>
            <person name="Knudson A."/>
            <person name="Carlson A."/>
            <person name="Chen N."/>
            <person name="Kovaka S."/>
            <person name="LaButti K."/>
            <person name="Lipzen A."/>
            <person name="Pennachio C."/>
            <person name="Riley R."/>
            <person name="Schakwitz W."/>
            <person name="Umezawa K."/>
            <person name="Ohm R.A."/>
            <person name="Grigoriev I.V."/>
            <person name="Nagy L.G."/>
            <person name="Gibbons J."/>
            <person name="Hibbett D."/>
        </authorList>
    </citation>
    <scope>NUCLEOTIDE SEQUENCE [LARGE SCALE GENOMIC DNA]</scope>
    <source>
        <strain evidence="2">ALCF2SS1-6</strain>
    </source>
</reference>
<keyword evidence="2" id="KW-0418">Kinase</keyword>
<dbReference type="InterPro" id="IPR000719">
    <property type="entry name" value="Prot_kinase_dom"/>
</dbReference>
<sequence length="541" mass="60928">MSNIGNVLLDLSLRWLDSGRYQLITPIGAGACGVVYRASERIPHASHFVTRAIKVVHRGHPKSEEEYHQALEAALHRMVSGHKNIVRLRRVVRDSCFFYFIMDYYPGGDLFRAIRKGAFARDDALVKQVFLQLLDGVEAAHANGVFHRDLKPENVLVNEDCTRVWIADFGLATQRRQSTTFNTGTRCFMSPECINGGDESHPYDTRRNDMWALGLILISLVTDRLPWHEATRENPDLRAYFEDPEFLRGLLPISTALDNLIRRVLTMVPEDCISLEEFRTCIRDIETFWMSEEEVAASGETVQYVWDSYRPVQDVQLPLQMQAPTIDDDETAGDVLESGISSGSAIFWDADSDDWDERVTFKYNSGDYTRVRALVQVEEARAPEPVASTVPPNSLELPPQPETETKAAVLCLPAPRTTSSIEFPLRRPPLRHVRKESVPQQYSTLDSVLPVAPPMRPQVPPKAVVAASLEDEVLQVERAVVAKLAEPVPSVHEKITKFFRSIVARRPLWRAAYRQRIVASRLFHGRMGGKGFAKSVVAAGV</sequence>
<dbReference type="STRING" id="1328759.A0A5C2SP96"/>
<dbReference type="EMBL" id="ML122252">
    <property type="protein sequence ID" value="RPD65592.1"/>
    <property type="molecule type" value="Genomic_DNA"/>
</dbReference>
<dbReference type="Proteomes" id="UP000313359">
    <property type="component" value="Unassembled WGS sequence"/>
</dbReference>
<gene>
    <name evidence="2" type="ORF">L227DRAFT_518569</name>
</gene>
<dbReference type="PANTHER" id="PTHR24348">
    <property type="entry name" value="SERINE/THREONINE-PROTEIN KINASE UNC-51-RELATED"/>
    <property type="match status" value="1"/>
</dbReference>
<dbReference type="PROSITE" id="PS00108">
    <property type="entry name" value="PROTEIN_KINASE_ST"/>
    <property type="match status" value="1"/>
</dbReference>
<protein>
    <submittedName>
        <fullName evidence="2">Pkinase-domain-containing protein</fullName>
    </submittedName>
</protein>
<dbReference type="PROSITE" id="PS50011">
    <property type="entry name" value="PROTEIN_KINASE_DOM"/>
    <property type="match status" value="1"/>
</dbReference>
<organism evidence="2 3">
    <name type="scientific">Lentinus tigrinus ALCF2SS1-6</name>
    <dbReference type="NCBI Taxonomy" id="1328759"/>
    <lineage>
        <taxon>Eukaryota</taxon>
        <taxon>Fungi</taxon>
        <taxon>Dikarya</taxon>
        <taxon>Basidiomycota</taxon>
        <taxon>Agaricomycotina</taxon>
        <taxon>Agaricomycetes</taxon>
        <taxon>Polyporales</taxon>
        <taxon>Polyporaceae</taxon>
        <taxon>Lentinus</taxon>
    </lineage>
</organism>
<keyword evidence="3" id="KW-1185">Reference proteome</keyword>
<accession>A0A5C2SP96</accession>
<dbReference type="PANTHER" id="PTHR24348:SF68">
    <property type="entry name" value="SERINE_THREONINE-PROTEIN KINASE ATG1C"/>
    <property type="match status" value="1"/>
</dbReference>
<dbReference type="SMART" id="SM00220">
    <property type="entry name" value="S_TKc"/>
    <property type="match status" value="1"/>
</dbReference>
<feature type="domain" description="Protein kinase" evidence="1">
    <location>
        <begin position="21"/>
        <end position="289"/>
    </location>
</feature>
<dbReference type="AlphaFoldDB" id="A0A5C2SP96"/>